<dbReference type="AlphaFoldDB" id="A0A1Z5HXU2"/>
<evidence type="ECO:0000313" key="3">
    <source>
        <dbReference type="Proteomes" id="UP000197032"/>
    </source>
</evidence>
<keyword evidence="1" id="KW-0812">Transmembrane</keyword>
<accession>A0A1Z5HXU2</accession>
<dbReference type="GO" id="GO:0030420">
    <property type="term" value="P:establishment of competence for transformation"/>
    <property type="evidence" value="ECO:0007669"/>
    <property type="project" value="InterPro"/>
</dbReference>
<organism evidence="2 3">
    <name type="scientific">Calderihabitans maritimus</name>
    <dbReference type="NCBI Taxonomy" id="1246530"/>
    <lineage>
        <taxon>Bacteria</taxon>
        <taxon>Bacillati</taxon>
        <taxon>Bacillota</taxon>
        <taxon>Clostridia</taxon>
        <taxon>Neomoorellales</taxon>
        <taxon>Calderihabitantaceae</taxon>
        <taxon>Calderihabitans</taxon>
    </lineage>
</organism>
<dbReference type="EMBL" id="BDGJ01000198">
    <property type="protein sequence ID" value="GAW94135.1"/>
    <property type="molecule type" value="Genomic_DNA"/>
</dbReference>
<dbReference type="Pfam" id="PF07963">
    <property type="entry name" value="N_methyl"/>
    <property type="match status" value="1"/>
</dbReference>
<reference evidence="3" key="1">
    <citation type="journal article" date="2017" name="Appl. Environ. Microbiol.">
        <title>Genomic Analysis of Calderihabitans maritimus KKC1, a Thermophilic, Hydrogenogenic, Carboxydotrophic Bacterium Isolated from Marine Sediment.</title>
        <authorList>
            <person name="Omae K."/>
            <person name="Yoneda Y."/>
            <person name="Fukuyama Y."/>
            <person name="Yoshida T."/>
            <person name="Sako Y."/>
        </authorList>
    </citation>
    <scope>NUCLEOTIDE SEQUENCE [LARGE SCALE GENOMIC DNA]</scope>
    <source>
        <strain evidence="3">KKC1</strain>
    </source>
</reference>
<keyword evidence="3" id="KW-1185">Reference proteome</keyword>
<proteinExistence type="predicted"/>
<evidence type="ECO:0000256" key="1">
    <source>
        <dbReference type="SAM" id="Phobius"/>
    </source>
</evidence>
<dbReference type="InterPro" id="IPR016785">
    <property type="entry name" value="ComGD"/>
</dbReference>
<dbReference type="InterPro" id="IPR012902">
    <property type="entry name" value="N_methyl_site"/>
</dbReference>
<name>A0A1Z5HXU2_9FIRM</name>
<evidence type="ECO:0000313" key="2">
    <source>
        <dbReference type="EMBL" id="GAW94135.1"/>
    </source>
</evidence>
<evidence type="ECO:0008006" key="4">
    <source>
        <dbReference type="Google" id="ProtNLM"/>
    </source>
</evidence>
<dbReference type="Gene3D" id="3.30.700.10">
    <property type="entry name" value="Glycoprotein, Type 4 Pilin"/>
    <property type="match status" value="1"/>
</dbReference>
<dbReference type="NCBIfam" id="TIGR02532">
    <property type="entry name" value="IV_pilin_GFxxxE"/>
    <property type="match status" value="1"/>
</dbReference>
<dbReference type="OrthoDB" id="1727004at2"/>
<feature type="transmembrane region" description="Helical" evidence="1">
    <location>
        <begin position="21"/>
        <end position="39"/>
    </location>
</feature>
<keyword evidence="1" id="KW-0472">Membrane</keyword>
<gene>
    <name evidence="2" type="ORF">KKC1_32490</name>
</gene>
<protein>
    <recommendedName>
        <fullName evidence="4">Prepilin-type N-terminal cleavage/methylation domain-containing protein</fullName>
    </recommendedName>
</protein>
<dbReference type="Proteomes" id="UP000197032">
    <property type="component" value="Unassembled WGS sequence"/>
</dbReference>
<dbReference type="PIRSF" id="PIRSF021292">
    <property type="entry name" value="Competence_ComGD"/>
    <property type="match status" value="1"/>
</dbReference>
<dbReference type="SUPFAM" id="SSF54523">
    <property type="entry name" value="Pili subunits"/>
    <property type="match status" value="1"/>
</dbReference>
<dbReference type="InterPro" id="IPR045584">
    <property type="entry name" value="Pilin-like"/>
</dbReference>
<dbReference type="RefSeq" id="WP_143288780.1">
    <property type="nucleotide sequence ID" value="NZ_BDGJ01000198.1"/>
</dbReference>
<dbReference type="PROSITE" id="PS00409">
    <property type="entry name" value="PROKAR_NTER_METHYL"/>
    <property type="match status" value="1"/>
</dbReference>
<comment type="caution">
    <text evidence="2">The sequence shown here is derived from an EMBL/GenBank/DDBJ whole genome shotgun (WGS) entry which is preliminary data.</text>
</comment>
<keyword evidence="1" id="KW-1133">Transmembrane helix</keyword>
<sequence>MKSLKGQKIFAKQRGFTLVEMAIALVLIGTLTALAFPSLQRSVDRFRLWTAARELAGNIRYLQQEAVNGKSTTIHMTFDTVNHYYVIVENAAEKKKIFLPPGFTFGSVTFSDNTLRFTIDGAPSGGGGYAEIVSPRGDRYQVVVAGATGRVQIKPQTEGGG</sequence>